<dbReference type="GO" id="GO:0016491">
    <property type="term" value="F:oxidoreductase activity"/>
    <property type="evidence" value="ECO:0007669"/>
    <property type="project" value="UniProtKB-KW"/>
</dbReference>
<comment type="caution">
    <text evidence="2">The sequence shown here is derived from an EMBL/GenBank/DDBJ whole genome shotgun (WGS) entry which is preliminary data.</text>
</comment>
<protein>
    <submittedName>
        <fullName evidence="2">NAD(P)/FAD-dependent oxidoreductase</fullName>
        <ecNumber evidence="2">1.14.13.-</ecNumber>
    </submittedName>
</protein>
<dbReference type="InterPro" id="IPR036188">
    <property type="entry name" value="FAD/NAD-bd_sf"/>
</dbReference>
<evidence type="ECO:0000313" key="3">
    <source>
        <dbReference type="Proteomes" id="UP001553161"/>
    </source>
</evidence>
<keyword evidence="3" id="KW-1185">Reference proteome</keyword>
<dbReference type="EC" id="1.14.13.-" evidence="2"/>
<sequence>MARKTDVLIIGAGQAGLALSRHLTALDIDHVILDRGAVGQRWRAERWASLHLLTPNWMTRLPGWRYQGDDPQGFMHKDQVVGMLGRYARSFDAPVAEFTEVENLRQTPTGYRIRTSNGIYVARSVVIATGACDRPAVPGFAASIAPTIAQVTTRDYVHPRQLEPGGVLVVGGSATGVQLAEEIHLAGRPVTLAVGAHVRLPRRYRGRDILDWFDRCGMLSEARDPAVPTHKALSQPSLQLIGSDPPRDIDLRSLSRLGVRCVGRVDGADGNRVGLGGTLAADVAAGEVRRKRTLERVDSFIRVTADQAEPAPQGDAPFIPQDAALRELDLAALGIRTILWATGFRRSYPWLDIPVLDRTGEIIQCGGITPCAGLYTLGLPFMRRRNSTFIDGAGQDAADIATHILRHLDSSAHAAA</sequence>
<dbReference type="PANTHER" id="PTHR43539:SF78">
    <property type="entry name" value="FLAVIN-CONTAINING MONOOXYGENASE"/>
    <property type="match status" value="1"/>
</dbReference>
<name>A0ABV3LAU6_9RHOB</name>
<reference evidence="2 3" key="1">
    <citation type="submission" date="2024-07" db="EMBL/GenBank/DDBJ databases">
        <authorList>
            <person name="Kang M."/>
        </authorList>
    </citation>
    <scope>NUCLEOTIDE SEQUENCE [LARGE SCALE GENOMIC DNA]</scope>
    <source>
        <strain evidence="2 3">DFM31</strain>
    </source>
</reference>
<dbReference type="RefSeq" id="WP_366194624.1">
    <property type="nucleotide sequence ID" value="NZ_JBFBVU010000035.1"/>
</dbReference>
<evidence type="ECO:0000256" key="1">
    <source>
        <dbReference type="ARBA" id="ARBA00023002"/>
    </source>
</evidence>
<proteinExistence type="predicted"/>
<keyword evidence="1 2" id="KW-0560">Oxidoreductase</keyword>
<dbReference type="PANTHER" id="PTHR43539">
    <property type="entry name" value="FLAVIN-BINDING MONOOXYGENASE-LIKE PROTEIN (AFU_ORTHOLOGUE AFUA_4G09220)"/>
    <property type="match status" value="1"/>
</dbReference>
<dbReference type="EMBL" id="JBFBVU010000035">
    <property type="protein sequence ID" value="MEV8468663.1"/>
    <property type="molecule type" value="Genomic_DNA"/>
</dbReference>
<dbReference type="Pfam" id="PF13738">
    <property type="entry name" value="Pyr_redox_3"/>
    <property type="match status" value="1"/>
</dbReference>
<dbReference type="Gene3D" id="3.50.50.60">
    <property type="entry name" value="FAD/NAD(P)-binding domain"/>
    <property type="match status" value="1"/>
</dbReference>
<organism evidence="2 3">
    <name type="scientific">Meridianimarinicoccus marinus</name>
    <dbReference type="NCBI Taxonomy" id="3231483"/>
    <lineage>
        <taxon>Bacteria</taxon>
        <taxon>Pseudomonadati</taxon>
        <taxon>Pseudomonadota</taxon>
        <taxon>Alphaproteobacteria</taxon>
        <taxon>Rhodobacterales</taxon>
        <taxon>Paracoccaceae</taxon>
        <taxon>Meridianimarinicoccus</taxon>
    </lineage>
</organism>
<dbReference type="Proteomes" id="UP001553161">
    <property type="component" value="Unassembled WGS sequence"/>
</dbReference>
<gene>
    <name evidence="2" type="ORF">AB0T83_18005</name>
</gene>
<dbReference type="InterPro" id="IPR050982">
    <property type="entry name" value="Auxin_biosynth/cation_transpt"/>
</dbReference>
<dbReference type="PRINTS" id="PR00368">
    <property type="entry name" value="FADPNR"/>
</dbReference>
<dbReference type="SUPFAM" id="SSF51905">
    <property type="entry name" value="FAD/NAD(P)-binding domain"/>
    <property type="match status" value="1"/>
</dbReference>
<evidence type="ECO:0000313" key="2">
    <source>
        <dbReference type="EMBL" id="MEV8468663.1"/>
    </source>
</evidence>
<dbReference type="PRINTS" id="PR00411">
    <property type="entry name" value="PNDRDTASEI"/>
</dbReference>
<accession>A0ABV3LAU6</accession>